<evidence type="ECO:0000313" key="2">
    <source>
        <dbReference type="EnsemblMetazoa" id="CapteP209485"/>
    </source>
</evidence>
<dbReference type="Gene3D" id="3.60.10.10">
    <property type="entry name" value="Endonuclease/exonuclease/phosphatase"/>
    <property type="match status" value="1"/>
</dbReference>
<evidence type="ECO:0000313" key="1">
    <source>
        <dbReference type="EMBL" id="ELU02322.1"/>
    </source>
</evidence>
<reference evidence="3" key="1">
    <citation type="submission" date="2012-12" db="EMBL/GenBank/DDBJ databases">
        <authorList>
            <person name="Hellsten U."/>
            <person name="Grimwood J."/>
            <person name="Chapman J.A."/>
            <person name="Shapiro H."/>
            <person name="Aerts A."/>
            <person name="Otillar R.P."/>
            <person name="Terry A.Y."/>
            <person name="Boore J.L."/>
            <person name="Simakov O."/>
            <person name="Marletaz F."/>
            <person name="Cho S.-J."/>
            <person name="Edsinger-Gonzales E."/>
            <person name="Havlak P."/>
            <person name="Kuo D.-H."/>
            <person name="Larsson T."/>
            <person name="Lv J."/>
            <person name="Arendt D."/>
            <person name="Savage R."/>
            <person name="Osoegawa K."/>
            <person name="de Jong P."/>
            <person name="Lindberg D.R."/>
            <person name="Seaver E.C."/>
            <person name="Weisblat D.A."/>
            <person name="Putnam N.H."/>
            <person name="Grigoriev I.V."/>
            <person name="Rokhsar D.S."/>
        </authorList>
    </citation>
    <scope>NUCLEOTIDE SEQUENCE</scope>
    <source>
        <strain evidence="3">I ESC-2004</strain>
    </source>
</reference>
<gene>
    <name evidence="1" type="ORF">CAPTEDRAFT_209485</name>
</gene>
<reference evidence="2" key="3">
    <citation type="submission" date="2015-06" db="UniProtKB">
        <authorList>
            <consortium name="EnsemblMetazoa"/>
        </authorList>
    </citation>
    <scope>IDENTIFICATION</scope>
</reference>
<dbReference type="AlphaFoldDB" id="R7UGA1"/>
<dbReference type="InterPro" id="IPR036691">
    <property type="entry name" value="Endo/exonu/phosph_ase_sf"/>
</dbReference>
<reference evidence="1 3" key="2">
    <citation type="journal article" date="2013" name="Nature">
        <title>Insights into bilaterian evolution from three spiralian genomes.</title>
        <authorList>
            <person name="Simakov O."/>
            <person name="Marletaz F."/>
            <person name="Cho S.J."/>
            <person name="Edsinger-Gonzales E."/>
            <person name="Havlak P."/>
            <person name="Hellsten U."/>
            <person name="Kuo D.H."/>
            <person name="Larsson T."/>
            <person name="Lv J."/>
            <person name="Arendt D."/>
            <person name="Savage R."/>
            <person name="Osoegawa K."/>
            <person name="de Jong P."/>
            <person name="Grimwood J."/>
            <person name="Chapman J.A."/>
            <person name="Shapiro H."/>
            <person name="Aerts A."/>
            <person name="Otillar R.P."/>
            <person name="Terry A.Y."/>
            <person name="Boore J.L."/>
            <person name="Grigoriev I.V."/>
            <person name="Lindberg D.R."/>
            <person name="Seaver E.C."/>
            <person name="Weisblat D.A."/>
            <person name="Putnam N.H."/>
            <person name="Rokhsar D.S."/>
        </authorList>
    </citation>
    <scope>NUCLEOTIDE SEQUENCE</scope>
    <source>
        <strain evidence="1 3">I ESC-2004</strain>
    </source>
</reference>
<dbReference type="HOGENOM" id="CLU_1002003_0_0_1"/>
<organism evidence="1">
    <name type="scientific">Capitella teleta</name>
    <name type="common">Polychaete worm</name>
    <dbReference type="NCBI Taxonomy" id="283909"/>
    <lineage>
        <taxon>Eukaryota</taxon>
        <taxon>Metazoa</taxon>
        <taxon>Spiralia</taxon>
        <taxon>Lophotrochozoa</taxon>
        <taxon>Annelida</taxon>
        <taxon>Polychaeta</taxon>
        <taxon>Sedentaria</taxon>
        <taxon>Scolecida</taxon>
        <taxon>Capitellidae</taxon>
        <taxon>Capitella</taxon>
    </lineage>
</organism>
<proteinExistence type="predicted"/>
<sequence length="278" mass="31766">MKKVKKDMRPSVRKEWHRLFQVKENEEKRAENVGRKIAVDCKKRQLILVNNLSVNNQAFTSALTFRQGSRWISELDLCFVSLPCLEITTHFCVHQRFKLPSDHEPISVGLTSDSDARTCSAAIEGRARQLGNQNEVQQENQRHGKRAIHMHDLEVDAVKTTLSNMLPPSLDDFSPDESADTVNNLLYACAESSNIPNENRMVDRGQQGDDSRALWKAINWNGSISNDRNMETPSETAFKEHFEAPLRHPENEELRIPTDTDVNIYATMATHRKELNSK</sequence>
<dbReference type="EMBL" id="KB304204">
    <property type="protein sequence ID" value="ELU02322.1"/>
    <property type="molecule type" value="Genomic_DNA"/>
</dbReference>
<name>R7UGA1_CAPTE</name>
<evidence type="ECO:0000313" key="3">
    <source>
        <dbReference type="Proteomes" id="UP000014760"/>
    </source>
</evidence>
<dbReference type="Proteomes" id="UP000014760">
    <property type="component" value="Unassembled WGS sequence"/>
</dbReference>
<dbReference type="EnsemblMetazoa" id="CapteT209485">
    <property type="protein sequence ID" value="CapteP209485"/>
    <property type="gene ID" value="CapteG209485"/>
</dbReference>
<dbReference type="EMBL" id="AMQN01008914">
    <property type="status" value="NOT_ANNOTATED_CDS"/>
    <property type="molecule type" value="Genomic_DNA"/>
</dbReference>
<protein>
    <recommendedName>
        <fullName evidence="4">Endonuclease/exonuclease/phosphatase domain-containing protein</fullName>
    </recommendedName>
</protein>
<accession>R7UGA1</accession>
<keyword evidence="3" id="KW-1185">Reference proteome</keyword>
<evidence type="ECO:0008006" key="4">
    <source>
        <dbReference type="Google" id="ProtNLM"/>
    </source>
</evidence>